<evidence type="ECO:0000256" key="1">
    <source>
        <dbReference type="SAM" id="Phobius"/>
    </source>
</evidence>
<dbReference type="AlphaFoldDB" id="A0A0S4LQK2"/>
<keyword evidence="1" id="KW-1133">Transmembrane helix</keyword>
<feature type="transmembrane region" description="Helical" evidence="1">
    <location>
        <begin position="64"/>
        <end position="86"/>
    </location>
</feature>
<protein>
    <submittedName>
        <fullName evidence="2">Uncharacterized protein</fullName>
    </submittedName>
</protein>
<feature type="transmembrane region" description="Helical" evidence="1">
    <location>
        <begin position="195"/>
        <end position="217"/>
    </location>
</feature>
<dbReference type="Proteomes" id="UP000198736">
    <property type="component" value="Unassembled WGS sequence"/>
</dbReference>
<feature type="transmembrane region" description="Helical" evidence="1">
    <location>
        <begin position="223"/>
        <end position="247"/>
    </location>
</feature>
<dbReference type="RefSeq" id="WP_139077511.1">
    <property type="nucleotide sequence ID" value="NZ_CZPZ01000036.1"/>
</dbReference>
<gene>
    <name evidence="2" type="ORF">COMA2_90021</name>
</gene>
<keyword evidence="1" id="KW-0812">Transmembrane</keyword>
<dbReference type="STRING" id="1742973.COMA2_90021"/>
<reference evidence="3" key="1">
    <citation type="submission" date="2015-10" db="EMBL/GenBank/DDBJ databases">
        <authorList>
            <person name="Luecker S."/>
            <person name="Luecker S."/>
        </authorList>
    </citation>
    <scope>NUCLEOTIDE SEQUENCE [LARGE SCALE GENOMIC DNA]</scope>
</reference>
<dbReference type="OrthoDB" id="9772363at2"/>
<proteinExistence type="predicted"/>
<feature type="transmembrane region" description="Helical" evidence="1">
    <location>
        <begin position="42"/>
        <end position="58"/>
    </location>
</feature>
<dbReference type="EMBL" id="CZPZ01000036">
    <property type="protein sequence ID" value="CUS39845.1"/>
    <property type="molecule type" value="Genomic_DNA"/>
</dbReference>
<feature type="transmembrane region" description="Helical" evidence="1">
    <location>
        <begin position="106"/>
        <end position="131"/>
    </location>
</feature>
<evidence type="ECO:0000313" key="3">
    <source>
        <dbReference type="Proteomes" id="UP000198736"/>
    </source>
</evidence>
<evidence type="ECO:0000313" key="2">
    <source>
        <dbReference type="EMBL" id="CUS39845.1"/>
    </source>
</evidence>
<sequence length="369" mass="39876">MALQARRFTSDGVLMLHRMALRVIPSLSLAVTEDAVRRKKRIVMFVPGLIAFGVYRLAKHVVPIADPLVLLMVSSLVAMVTSLVAYRVGRSASWPVIVRQDGARLLSWLAGWIGAVYGIQLSLLVLTLLWIMNYDYLQHPEGPAMMAIIISCTAVARDAFEIGHVRKLSVLGRPFLTFPDGAQFRVLVQRRGWQLGPWAAVGLGMGALASLSGVAITDAQGSALAQLLSVTVLGGGLALCAYFGGLYPTVPWVRTLRQTAPGELLKYWWWPGMAFASTYYLVAMGLLLFVARQPTMTPGAAALMGALVTAMMAVYGYYLGDRRHVEDEQAPQLSSGMLRCPFVMGILGKPVGPDGAVGELTLGKTETKG</sequence>
<feature type="transmembrane region" description="Helical" evidence="1">
    <location>
        <begin position="297"/>
        <end position="318"/>
    </location>
</feature>
<organism evidence="2 3">
    <name type="scientific">Candidatus Nitrospira nitrificans</name>
    <dbReference type="NCBI Taxonomy" id="1742973"/>
    <lineage>
        <taxon>Bacteria</taxon>
        <taxon>Pseudomonadati</taxon>
        <taxon>Nitrospirota</taxon>
        <taxon>Nitrospiria</taxon>
        <taxon>Nitrospirales</taxon>
        <taxon>Nitrospiraceae</taxon>
        <taxon>Nitrospira</taxon>
    </lineage>
</organism>
<name>A0A0S4LQK2_9BACT</name>
<keyword evidence="1" id="KW-0472">Membrane</keyword>
<feature type="transmembrane region" description="Helical" evidence="1">
    <location>
        <begin position="268"/>
        <end position="291"/>
    </location>
</feature>
<keyword evidence="3" id="KW-1185">Reference proteome</keyword>
<accession>A0A0S4LQK2</accession>